<dbReference type="Proteomes" id="UP000007468">
    <property type="component" value="Chromosome"/>
</dbReference>
<reference evidence="2" key="1">
    <citation type="submission" date="2010-12" db="EMBL/GenBank/DDBJ databases">
        <title>The genome sequence of Filifactor alocis strain ATCC 35896.</title>
        <authorList>
            <consortium name="The Broad Institute Genome Sequencing Platform"/>
            <person name="Ward D."/>
            <person name="Earl A."/>
            <person name="Feldgarden M."/>
            <person name="Young S.K."/>
            <person name="Gargeya S."/>
            <person name="Zeng Q."/>
            <person name="Alvarado L."/>
            <person name="Berlin A."/>
            <person name="Bochicchio J."/>
            <person name="Chapman S.B."/>
            <person name="Chen Z."/>
            <person name="Freedman E."/>
            <person name="Gellesch M."/>
            <person name="Goldberg J."/>
            <person name="Griggs A."/>
            <person name="Gujja S."/>
            <person name="Heilman E."/>
            <person name="Heiman D."/>
            <person name="Howarth C."/>
            <person name="Mehta T."/>
            <person name="Neiman D."/>
            <person name="Pearson M."/>
            <person name="Roberts A."/>
            <person name="Saif S."/>
            <person name="Shea T."/>
            <person name="Shenoy N."/>
            <person name="Sisk P."/>
            <person name="Stolte C."/>
            <person name="Sykes S."/>
            <person name="White J."/>
            <person name="Yandava C."/>
            <person name="Izard J."/>
            <person name="Blanton J.M."/>
            <person name="Baranova O.V."/>
            <person name="Tanner A.C."/>
            <person name="Dewhirst F.E."/>
            <person name="Haas B."/>
            <person name="Nusbaum C."/>
            <person name="Birren B."/>
        </authorList>
    </citation>
    <scope>NUCLEOTIDE SEQUENCE [LARGE SCALE GENOMIC DNA]</scope>
    <source>
        <strain evidence="2">ATCC 35896 / D40 B5</strain>
    </source>
</reference>
<keyword evidence="2" id="KW-1185">Reference proteome</keyword>
<name>D6GT99_FILAD</name>
<dbReference type="AlphaFoldDB" id="D6GT99"/>
<dbReference type="EMBL" id="CP002390">
    <property type="protein sequence ID" value="EFE28084.1"/>
    <property type="molecule type" value="Genomic_DNA"/>
</dbReference>
<gene>
    <name evidence="1" type="ordered locus">HMPREF0389_01337</name>
</gene>
<evidence type="ECO:0000313" key="2">
    <source>
        <dbReference type="Proteomes" id="UP000007468"/>
    </source>
</evidence>
<protein>
    <submittedName>
        <fullName evidence="1">Uncharacterized protein</fullName>
    </submittedName>
</protein>
<organism evidence="1 2">
    <name type="scientific">Filifactor alocis (strain ATCC 35896 / CCUG 47790 / D40 B5)</name>
    <name type="common">Fusobacterium alocis</name>
    <dbReference type="NCBI Taxonomy" id="546269"/>
    <lineage>
        <taxon>Bacteria</taxon>
        <taxon>Bacillati</taxon>
        <taxon>Bacillota</taxon>
        <taxon>Clostridia</taxon>
        <taxon>Peptostreptococcales</taxon>
        <taxon>Filifactoraceae</taxon>
        <taxon>Filifactor</taxon>
    </lineage>
</organism>
<evidence type="ECO:0000313" key="1">
    <source>
        <dbReference type="EMBL" id="EFE28084.1"/>
    </source>
</evidence>
<accession>D6GT99</accession>
<sequence length="203" mass="24424">MTERNQNYINTVKMEEIPWHRIPTTYGRATLFPQYFEVLEQMKNIEEVEAALYEVSINIEHQSTLWYAAPFTLIFLGRLFKKALAKSSTNKSARYIVEDLLEGFDIIAESFRDGDELEHADPLPFFEDMLKEEYLWSEVYDEEEDELRYEEENVFPDDLFYSFYYYSFEVLKIYRKEFETLQGTEFDERARSLCSRFEEKNGK</sequence>
<dbReference type="KEGG" id="faa:HMPREF0389_01337"/>
<dbReference type="eggNOG" id="ENOG502ZQM0">
    <property type="taxonomic scope" value="Bacteria"/>
</dbReference>
<proteinExistence type="predicted"/>
<dbReference type="OrthoDB" id="2653009at2"/>
<dbReference type="PATRIC" id="fig|546269.5.peg.1663"/>
<dbReference type="RefSeq" id="WP_014263111.1">
    <property type="nucleotide sequence ID" value="NC_016630.1"/>
</dbReference>